<comment type="caution">
    <text evidence="3">The sequence shown here is derived from an EMBL/GenBank/DDBJ whole genome shotgun (WGS) entry which is preliminary data.</text>
</comment>
<proteinExistence type="predicted"/>
<keyword evidence="2" id="KW-1133">Transmembrane helix</keyword>
<dbReference type="Proteomes" id="UP000754710">
    <property type="component" value="Unassembled WGS sequence"/>
</dbReference>
<feature type="transmembrane region" description="Helical" evidence="2">
    <location>
        <begin position="103"/>
        <end position="121"/>
    </location>
</feature>
<keyword evidence="4" id="KW-1185">Reference proteome</keyword>
<evidence type="ECO:0000256" key="1">
    <source>
        <dbReference type="SAM" id="MobiDB-lite"/>
    </source>
</evidence>
<keyword evidence="2" id="KW-0812">Transmembrane</keyword>
<protein>
    <submittedName>
        <fullName evidence="3">Uncharacterized protein</fullName>
    </submittedName>
</protein>
<evidence type="ECO:0000256" key="2">
    <source>
        <dbReference type="SAM" id="Phobius"/>
    </source>
</evidence>
<feature type="transmembrane region" description="Helical" evidence="2">
    <location>
        <begin position="163"/>
        <end position="183"/>
    </location>
</feature>
<sequence length="221" mass="23217">MNISTTSAPARTDGYGTDTPSAPPVTEGGARGLALGLTAGAVTWSVANFAYGFQPETEVGIKVTDLTGFAFQLGVLSLVQLQLRTRATGVSRKAVAMLKVERVLLSLAMVWSLVHGLVPAARDEVWLTVLDVFWPLSMLGMFVIGIKVAVAGRWRGAARLWPLVAESWAVVCIPVMGIFGPGIGDVVGATHLLVGYATLGLVIAARPALVMPRAGERVGRP</sequence>
<keyword evidence="2" id="KW-0472">Membrane</keyword>
<evidence type="ECO:0000313" key="4">
    <source>
        <dbReference type="Proteomes" id="UP000754710"/>
    </source>
</evidence>
<name>A0ABS7RFI7_9ACTN</name>
<evidence type="ECO:0000313" key="3">
    <source>
        <dbReference type="EMBL" id="MBY9073798.1"/>
    </source>
</evidence>
<organism evidence="3 4">
    <name type="scientific">Nocardioides jiangsuensis</name>
    <dbReference type="NCBI Taxonomy" id="2866161"/>
    <lineage>
        <taxon>Bacteria</taxon>
        <taxon>Bacillati</taxon>
        <taxon>Actinomycetota</taxon>
        <taxon>Actinomycetes</taxon>
        <taxon>Propionibacteriales</taxon>
        <taxon>Nocardioidaceae</taxon>
        <taxon>Nocardioides</taxon>
    </lineage>
</organism>
<gene>
    <name evidence="3" type="ORF">K1X13_03080</name>
</gene>
<feature type="transmembrane region" description="Helical" evidence="2">
    <location>
        <begin position="189"/>
        <end position="210"/>
    </location>
</feature>
<feature type="transmembrane region" description="Helical" evidence="2">
    <location>
        <begin position="133"/>
        <end position="151"/>
    </location>
</feature>
<dbReference type="RefSeq" id="WP_221023556.1">
    <property type="nucleotide sequence ID" value="NZ_JAIEZQ010000001.1"/>
</dbReference>
<reference evidence="3 4" key="1">
    <citation type="submission" date="2021-08" db="EMBL/GenBank/DDBJ databases">
        <title>Nocardioides bacterium WL0053 sp. nov., isolated from the sediment.</title>
        <authorList>
            <person name="Wang L."/>
            <person name="Zhang D."/>
            <person name="Zhang A."/>
        </authorList>
    </citation>
    <scope>NUCLEOTIDE SEQUENCE [LARGE SCALE GENOMIC DNA]</scope>
    <source>
        <strain evidence="3 4">WL0053</strain>
    </source>
</reference>
<feature type="region of interest" description="Disordered" evidence="1">
    <location>
        <begin position="1"/>
        <end position="23"/>
    </location>
</feature>
<accession>A0ABS7RFI7</accession>
<dbReference type="EMBL" id="JAIEZQ010000001">
    <property type="protein sequence ID" value="MBY9073798.1"/>
    <property type="molecule type" value="Genomic_DNA"/>
</dbReference>